<dbReference type="AlphaFoldDB" id="A0A066YL22"/>
<gene>
    <name evidence="2" type="ORF">KCH_76050</name>
</gene>
<evidence type="ECO:0000256" key="1">
    <source>
        <dbReference type="SAM" id="MobiDB-lite"/>
    </source>
</evidence>
<accession>A0A066YL22</accession>
<keyword evidence="3" id="KW-1185">Reference proteome</keyword>
<sequence>MLCGAVPAGRPARSVERVDTRGSRMGTIGAVTLPNRSTRGDPP</sequence>
<protein>
    <submittedName>
        <fullName evidence="2">Uncharacterized protein</fullName>
    </submittedName>
</protein>
<dbReference type="EMBL" id="JNBY01000168">
    <property type="protein sequence ID" value="KDN80629.1"/>
    <property type="molecule type" value="Genomic_DNA"/>
</dbReference>
<feature type="compositionally biased region" description="Basic and acidic residues" evidence="1">
    <location>
        <begin position="13"/>
        <end position="22"/>
    </location>
</feature>
<organism evidence="2 3">
    <name type="scientific">Kitasatospora cheerisanensis KCTC 2395</name>
    <dbReference type="NCBI Taxonomy" id="1348663"/>
    <lineage>
        <taxon>Bacteria</taxon>
        <taxon>Bacillati</taxon>
        <taxon>Actinomycetota</taxon>
        <taxon>Actinomycetes</taxon>
        <taxon>Kitasatosporales</taxon>
        <taxon>Streptomycetaceae</taxon>
        <taxon>Kitasatospora</taxon>
    </lineage>
</organism>
<comment type="caution">
    <text evidence="2">The sequence shown here is derived from an EMBL/GenBank/DDBJ whole genome shotgun (WGS) entry which is preliminary data.</text>
</comment>
<evidence type="ECO:0000313" key="3">
    <source>
        <dbReference type="Proteomes" id="UP000027178"/>
    </source>
</evidence>
<dbReference type="HOGENOM" id="CLU_3234816_0_0_11"/>
<reference evidence="2 3" key="1">
    <citation type="submission" date="2014-05" db="EMBL/GenBank/DDBJ databases">
        <title>Draft Genome Sequence of Kitasatospora cheerisanensis KCTC 2395.</title>
        <authorList>
            <person name="Nam D.H."/>
        </authorList>
    </citation>
    <scope>NUCLEOTIDE SEQUENCE [LARGE SCALE GENOMIC DNA]</scope>
    <source>
        <strain evidence="2 3">KCTC 2395</strain>
    </source>
</reference>
<proteinExistence type="predicted"/>
<name>A0A066YL22_9ACTN</name>
<evidence type="ECO:0000313" key="2">
    <source>
        <dbReference type="EMBL" id="KDN80629.1"/>
    </source>
</evidence>
<dbReference type="Proteomes" id="UP000027178">
    <property type="component" value="Unassembled WGS sequence"/>
</dbReference>
<feature type="region of interest" description="Disordered" evidence="1">
    <location>
        <begin position="1"/>
        <end position="43"/>
    </location>
</feature>